<name>A0A2W5FIW6_9BACT</name>
<dbReference type="InterPro" id="IPR008927">
    <property type="entry name" value="6-PGluconate_DH-like_C_sf"/>
</dbReference>
<protein>
    <submittedName>
        <fullName evidence="2">Prephenate dehydrogenase/arogenate dehydrogenase family protein</fullName>
    </submittedName>
</protein>
<comment type="caution">
    <text evidence="2">The sequence shown here is derived from an EMBL/GenBank/DDBJ whole genome shotgun (WGS) entry which is preliminary data.</text>
</comment>
<organism evidence="2 3">
    <name type="scientific">Micavibrio aeruginosavorus</name>
    <dbReference type="NCBI Taxonomy" id="349221"/>
    <lineage>
        <taxon>Bacteria</taxon>
        <taxon>Pseudomonadati</taxon>
        <taxon>Bdellovibrionota</taxon>
        <taxon>Bdellovibrionia</taxon>
        <taxon>Bdellovibrionales</taxon>
        <taxon>Pseudobdellovibrionaceae</taxon>
        <taxon>Micavibrio</taxon>
    </lineage>
</organism>
<sequence length="106" mass="12470">RKDCVIEFLNRLKLSIFETTAEDHDTQMAYVMGLTHMIAKVFKKMELPDIFMETKTFALLQKAVSYVIDDSDELFYAIQRDNPFVDTTKEKFFAAVKQLEEQLHQK</sequence>
<dbReference type="AlphaFoldDB" id="A0A2W5FIW6"/>
<gene>
    <name evidence="2" type="ORF">DI586_10110</name>
</gene>
<dbReference type="InterPro" id="IPR059064">
    <property type="entry name" value="TYRAAT2_C"/>
</dbReference>
<dbReference type="SUPFAM" id="SSF48179">
    <property type="entry name" value="6-phosphogluconate dehydrogenase C-terminal domain-like"/>
    <property type="match status" value="1"/>
</dbReference>
<dbReference type="EMBL" id="QFOT01000145">
    <property type="protein sequence ID" value="PZP54304.1"/>
    <property type="molecule type" value="Genomic_DNA"/>
</dbReference>
<evidence type="ECO:0000259" key="1">
    <source>
        <dbReference type="Pfam" id="PF26213"/>
    </source>
</evidence>
<evidence type="ECO:0000313" key="2">
    <source>
        <dbReference type="EMBL" id="PZP54304.1"/>
    </source>
</evidence>
<evidence type="ECO:0000313" key="3">
    <source>
        <dbReference type="Proteomes" id="UP000249739"/>
    </source>
</evidence>
<dbReference type="Pfam" id="PF26213">
    <property type="entry name" value="TYRAAT1_C"/>
    <property type="match status" value="1"/>
</dbReference>
<proteinExistence type="predicted"/>
<dbReference type="Proteomes" id="UP000249739">
    <property type="component" value="Unassembled WGS sequence"/>
</dbReference>
<feature type="domain" description="TYRAAT2-like C-terminal" evidence="1">
    <location>
        <begin position="42"/>
        <end position="106"/>
    </location>
</feature>
<reference evidence="2 3" key="1">
    <citation type="submission" date="2017-08" db="EMBL/GenBank/DDBJ databases">
        <title>Infants hospitalized years apart are colonized by the same room-sourced microbial strains.</title>
        <authorList>
            <person name="Brooks B."/>
            <person name="Olm M.R."/>
            <person name="Firek B.A."/>
            <person name="Baker R."/>
            <person name="Thomas B.C."/>
            <person name="Morowitz M.J."/>
            <person name="Banfield J.F."/>
        </authorList>
    </citation>
    <scope>NUCLEOTIDE SEQUENCE [LARGE SCALE GENOMIC DNA]</scope>
    <source>
        <strain evidence="2">S2_006_000_R2_64</strain>
    </source>
</reference>
<accession>A0A2W5FIW6</accession>
<feature type="non-terminal residue" evidence="2">
    <location>
        <position position="1"/>
    </location>
</feature>